<name>A0A4V0YYS4_KTERU</name>
<dbReference type="OrthoDB" id="141342at2"/>
<dbReference type="RefSeq" id="WP_129888294.1">
    <property type="nucleotide sequence ID" value="NZ_CP035758.1"/>
</dbReference>
<proteinExistence type="predicted"/>
<organism evidence="1 2">
    <name type="scientific">Ktedonosporobacter rubrisoli</name>
    <dbReference type="NCBI Taxonomy" id="2509675"/>
    <lineage>
        <taxon>Bacteria</taxon>
        <taxon>Bacillati</taxon>
        <taxon>Chloroflexota</taxon>
        <taxon>Ktedonobacteria</taxon>
        <taxon>Ktedonobacterales</taxon>
        <taxon>Ktedonosporobacteraceae</taxon>
        <taxon>Ktedonosporobacter</taxon>
    </lineage>
</organism>
<gene>
    <name evidence="1" type="ORF">EPA93_14995</name>
</gene>
<keyword evidence="2" id="KW-1185">Reference proteome</keyword>
<protein>
    <submittedName>
        <fullName evidence="1">Uncharacterized protein</fullName>
    </submittedName>
</protein>
<evidence type="ECO:0000313" key="1">
    <source>
        <dbReference type="EMBL" id="QBD77231.1"/>
    </source>
</evidence>
<evidence type="ECO:0000313" key="2">
    <source>
        <dbReference type="Proteomes" id="UP000290365"/>
    </source>
</evidence>
<dbReference type="AlphaFoldDB" id="A0A4V0YYS4"/>
<dbReference type="KEGG" id="kbs:EPA93_14995"/>
<sequence>MVHPISPLKILPCSISIETVYNILNSFTLINTSDTLSSKIGSWVISTRKNLSYNICRNNMIFLEILRDALAAMGSFEDFPSFLAYLSSKDPYELLQQMLLHLLQKDTDFVMDSHYAKSLGEILHDFNSYFRFMEQINQICSVDIDIHREVYALFKNPSKLKETLLSHLEYMWKVVIAAEWKRSEKILQQ</sequence>
<reference evidence="1 2" key="1">
    <citation type="submission" date="2019-01" db="EMBL/GenBank/DDBJ databases">
        <title>Ktedonosporobacter rubrisoli SCAWS-G2.</title>
        <authorList>
            <person name="Huang Y."/>
            <person name="Yan B."/>
        </authorList>
    </citation>
    <scope>NUCLEOTIDE SEQUENCE [LARGE SCALE GENOMIC DNA]</scope>
    <source>
        <strain evidence="1 2">SCAWS-G2</strain>
    </source>
</reference>
<accession>A0A4V0YYS4</accession>
<dbReference type="EMBL" id="CP035758">
    <property type="protein sequence ID" value="QBD77231.1"/>
    <property type="molecule type" value="Genomic_DNA"/>
</dbReference>
<dbReference type="Proteomes" id="UP000290365">
    <property type="component" value="Chromosome"/>
</dbReference>